<evidence type="ECO:0000313" key="5">
    <source>
        <dbReference type="EMBL" id="ORX37542.1"/>
    </source>
</evidence>
<gene>
    <name evidence="5" type="ORF">BD324DRAFT_622315</name>
</gene>
<reference evidence="5 6" key="1">
    <citation type="submission" date="2017-03" db="EMBL/GenBank/DDBJ databases">
        <title>Widespread Adenine N6-methylation of Active Genes in Fungi.</title>
        <authorList>
            <consortium name="DOE Joint Genome Institute"/>
            <person name="Mondo S.J."/>
            <person name="Dannebaum R.O."/>
            <person name="Kuo R.C."/>
            <person name="Louie K.B."/>
            <person name="Bewick A.J."/>
            <person name="Labutti K."/>
            <person name="Haridas S."/>
            <person name="Kuo A."/>
            <person name="Salamov A."/>
            <person name="Ahrendt S.R."/>
            <person name="Lau R."/>
            <person name="Bowen B.P."/>
            <person name="Lipzen A."/>
            <person name="Sullivan W."/>
            <person name="Andreopoulos W.B."/>
            <person name="Clum A."/>
            <person name="Lindquist E."/>
            <person name="Daum C."/>
            <person name="Northen T.R."/>
            <person name="Ramamoorthy G."/>
            <person name="Schmitz R.J."/>
            <person name="Gryganskyi A."/>
            <person name="Culley D."/>
            <person name="Magnuson J."/>
            <person name="James T.Y."/>
            <person name="O'Malley M.A."/>
            <person name="Stajich J.E."/>
            <person name="Spatafora J.W."/>
            <person name="Visel A."/>
            <person name="Grigoriev I.V."/>
        </authorList>
    </citation>
    <scope>NUCLEOTIDE SEQUENCE [LARGE SCALE GENOMIC DNA]</scope>
    <source>
        <strain evidence="5 6">NRRL Y-17943</strain>
    </source>
</reference>
<dbReference type="GO" id="GO:0016491">
    <property type="term" value="F:oxidoreductase activity"/>
    <property type="evidence" value="ECO:0007669"/>
    <property type="project" value="UniProtKB-KW"/>
</dbReference>
<keyword evidence="6" id="KW-1185">Reference proteome</keyword>
<comment type="caution">
    <text evidence="5">The sequence shown here is derived from an EMBL/GenBank/DDBJ whole genome shotgun (WGS) entry which is preliminary data.</text>
</comment>
<evidence type="ECO:0000259" key="4">
    <source>
        <dbReference type="Pfam" id="PF05368"/>
    </source>
</evidence>
<dbReference type="SUPFAM" id="SSF51735">
    <property type="entry name" value="NAD(P)-binding Rossmann-fold domains"/>
    <property type="match status" value="1"/>
</dbReference>
<protein>
    <recommendedName>
        <fullName evidence="4">NmrA-like domain-containing protein</fullName>
    </recommendedName>
</protein>
<evidence type="ECO:0000313" key="6">
    <source>
        <dbReference type="Proteomes" id="UP000193218"/>
    </source>
</evidence>
<name>A0A1Y1UHN7_9TREE</name>
<dbReference type="RefSeq" id="XP_021871529.1">
    <property type="nucleotide sequence ID" value="XM_022015461.1"/>
</dbReference>
<dbReference type="Gene3D" id="3.90.25.10">
    <property type="entry name" value="UDP-galactose 4-epimerase, domain 1"/>
    <property type="match status" value="1"/>
</dbReference>
<dbReference type="GeneID" id="33557270"/>
<dbReference type="STRING" id="4999.A0A1Y1UHN7"/>
<evidence type="ECO:0000256" key="1">
    <source>
        <dbReference type="ARBA" id="ARBA00006328"/>
    </source>
</evidence>
<keyword evidence="2" id="KW-0521">NADP</keyword>
<dbReference type="InterPro" id="IPR008030">
    <property type="entry name" value="NmrA-like"/>
</dbReference>
<dbReference type="AlphaFoldDB" id="A0A1Y1UHN7"/>
<keyword evidence="3" id="KW-0560">Oxidoreductase</keyword>
<organism evidence="5 6">
    <name type="scientific">Kockovaella imperatae</name>
    <dbReference type="NCBI Taxonomy" id="4999"/>
    <lineage>
        <taxon>Eukaryota</taxon>
        <taxon>Fungi</taxon>
        <taxon>Dikarya</taxon>
        <taxon>Basidiomycota</taxon>
        <taxon>Agaricomycotina</taxon>
        <taxon>Tremellomycetes</taxon>
        <taxon>Tremellales</taxon>
        <taxon>Cuniculitremaceae</taxon>
        <taxon>Kockovaella</taxon>
    </lineage>
</organism>
<comment type="similarity">
    <text evidence="1">Belongs to the NmrA-type oxidoreductase family.</text>
</comment>
<dbReference type="OrthoDB" id="300709at2759"/>
<dbReference type="Proteomes" id="UP000193218">
    <property type="component" value="Unassembled WGS sequence"/>
</dbReference>
<sequence length="331" mass="37344">MSFIDRALGPLNPSRMAAKTAAPPKSVLVVNATEEQCSSVCQALIKDGHWIIYGLVEDVTHPVAQKLAGMQVKIIRGDLSDPSSYVDRLKDMDGVFVHVEFDAFVMKWDDDIKEAVDQEIKLTTALVDACVKAQVKHLVYSTLDDLPDSEYVPHCHAKAQVAKYIKTTNLPTTFLFTSTPFSIIVNRHLLKRQEDGTFLLNMRMPDDFVFPGYPTEQTGDWVKLALNKPDKWTGKDMHACTEHISPASMAHDLSKIVKKPVNTNHVSRDTFHSPEHREKLGETTWTHYKAILEGMVHRDEAQSETAVPHQWRFKQWAAWSPDVQAILKGES</sequence>
<evidence type="ECO:0000256" key="3">
    <source>
        <dbReference type="ARBA" id="ARBA00023002"/>
    </source>
</evidence>
<evidence type="ECO:0000256" key="2">
    <source>
        <dbReference type="ARBA" id="ARBA00022857"/>
    </source>
</evidence>
<dbReference type="InterPro" id="IPR036291">
    <property type="entry name" value="NAD(P)-bd_dom_sf"/>
</dbReference>
<dbReference type="Gene3D" id="3.40.50.720">
    <property type="entry name" value="NAD(P)-binding Rossmann-like Domain"/>
    <property type="match status" value="1"/>
</dbReference>
<dbReference type="EMBL" id="NBSH01000005">
    <property type="protein sequence ID" value="ORX37542.1"/>
    <property type="molecule type" value="Genomic_DNA"/>
</dbReference>
<feature type="domain" description="NmrA-like" evidence="4">
    <location>
        <begin position="25"/>
        <end position="276"/>
    </location>
</feature>
<dbReference type="GO" id="GO:0005634">
    <property type="term" value="C:nucleus"/>
    <property type="evidence" value="ECO:0007669"/>
    <property type="project" value="TreeGrafter"/>
</dbReference>
<accession>A0A1Y1UHN7</accession>
<proteinExistence type="inferred from homology"/>
<dbReference type="InParanoid" id="A0A1Y1UHN7"/>
<dbReference type="PANTHER" id="PTHR42748">
    <property type="entry name" value="NITROGEN METABOLITE REPRESSION PROTEIN NMRA FAMILY MEMBER"/>
    <property type="match status" value="1"/>
</dbReference>
<dbReference type="Pfam" id="PF05368">
    <property type="entry name" value="NmrA"/>
    <property type="match status" value="1"/>
</dbReference>
<dbReference type="PANTHER" id="PTHR42748:SF30">
    <property type="entry name" value="NMRA-LIKE DOMAIN-CONTAINING PROTEIN"/>
    <property type="match status" value="1"/>
</dbReference>
<dbReference type="InterPro" id="IPR051164">
    <property type="entry name" value="NmrA-like_oxidored"/>
</dbReference>